<dbReference type="Pfam" id="PF03137">
    <property type="entry name" value="OATP"/>
    <property type="match status" value="1"/>
</dbReference>
<dbReference type="GO" id="GO:0015347">
    <property type="term" value="F:sodium-independent organic anion transmembrane transporter activity"/>
    <property type="evidence" value="ECO:0007669"/>
    <property type="project" value="TreeGrafter"/>
</dbReference>
<dbReference type="GO" id="GO:0016324">
    <property type="term" value="C:apical plasma membrane"/>
    <property type="evidence" value="ECO:0007669"/>
    <property type="project" value="TreeGrafter"/>
</dbReference>
<dbReference type="GO" id="GO:0043252">
    <property type="term" value="P:sodium-independent organic anion transport"/>
    <property type="evidence" value="ECO:0007669"/>
    <property type="project" value="TreeGrafter"/>
</dbReference>
<dbReference type="Ensembl" id="ENSXCOT00000025150.1">
    <property type="protein sequence ID" value="ENSXCOP00000024849.1"/>
    <property type="gene ID" value="ENSXCOG00000018552.1"/>
</dbReference>
<evidence type="ECO:0000313" key="5">
    <source>
        <dbReference type="Proteomes" id="UP000261380"/>
    </source>
</evidence>
<reference evidence="4" key="1">
    <citation type="submission" date="2025-08" db="UniProtKB">
        <authorList>
            <consortium name="Ensembl"/>
        </authorList>
    </citation>
    <scope>IDENTIFICATION</scope>
</reference>
<keyword evidence="5" id="KW-1185">Reference proteome</keyword>
<evidence type="ECO:0000313" key="4">
    <source>
        <dbReference type="Ensembl" id="ENSXCOP00000024849.1"/>
    </source>
</evidence>
<keyword evidence="3" id="KW-1133">Transmembrane helix</keyword>
<dbReference type="GeneTree" id="ENSGT01150000286901"/>
<dbReference type="Proteomes" id="UP000261380">
    <property type="component" value="Unplaced"/>
</dbReference>
<comment type="subcellular location">
    <subcellularLocation>
        <location evidence="1">Membrane</location>
        <topology evidence="1">Multi-pass membrane protein</topology>
    </subcellularLocation>
</comment>
<dbReference type="PANTHER" id="PTHR11388">
    <property type="entry name" value="ORGANIC ANION TRANSPORTER"/>
    <property type="match status" value="1"/>
</dbReference>
<reference evidence="4" key="2">
    <citation type="submission" date="2025-09" db="UniProtKB">
        <authorList>
            <consortium name="Ensembl"/>
        </authorList>
    </citation>
    <scope>IDENTIFICATION</scope>
</reference>
<feature type="transmembrane region" description="Helical" evidence="3">
    <location>
        <begin position="86"/>
        <end position="107"/>
    </location>
</feature>
<evidence type="ECO:0000256" key="2">
    <source>
        <dbReference type="ARBA" id="ARBA00023157"/>
    </source>
</evidence>
<feature type="transmembrane region" description="Helical" evidence="3">
    <location>
        <begin position="58"/>
        <end position="79"/>
    </location>
</feature>
<name>A0A3B5MKE6_9TELE</name>
<keyword evidence="3" id="KW-0812">Transmembrane</keyword>
<feature type="transmembrane region" description="Helical" evidence="3">
    <location>
        <begin position="19"/>
        <end position="38"/>
    </location>
</feature>
<evidence type="ECO:0000256" key="3">
    <source>
        <dbReference type="SAM" id="Phobius"/>
    </source>
</evidence>
<dbReference type="SUPFAM" id="SSF103473">
    <property type="entry name" value="MFS general substrate transporter"/>
    <property type="match status" value="1"/>
</dbReference>
<dbReference type="PANTHER" id="PTHR11388:SF87">
    <property type="entry name" value="SOLUTE CARRIER ORGANIC ANION TRANSPORTER FAMILY MEMBER 2B1"/>
    <property type="match status" value="1"/>
</dbReference>
<keyword evidence="2" id="KW-1015">Disulfide bond</keyword>
<accession>A0A3B5MKE6</accession>
<protein>
    <recommendedName>
        <fullName evidence="6">Solute carrier organic anion transporter family, member 2B1</fullName>
    </recommendedName>
</protein>
<dbReference type="GO" id="GO:0015125">
    <property type="term" value="F:bile acid transmembrane transporter activity"/>
    <property type="evidence" value="ECO:0007669"/>
    <property type="project" value="TreeGrafter"/>
</dbReference>
<organism evidence="4 5">
    <name type="scientific">Xiphophorus couchianus</name>
    <name type="common">Monterrey platyfish</name>
    <dbReference type="NCBI Taxonomy" id="32473"/>
    <lineage>
        <taxon>Eukaryota</taxon>
        <taxon>Metazoa</taxon>
        <taxon>Chordata</taxon>
        <taxon>Craniata</taxon>
        <taxon>Vertebrata</taxon>
        <taxon>Euteleostomi</taxon>
        <taxon>Actinopterygii</taxon>
        <taxon>Neopterygii</taxon>
        <taxon>Teleostei</taxon>
        <taxon>Neoteleostei</taxon>
        <taxon>Acanthomorphata</taxon>
        <taxon>Ovalentaria</taxon>
        <taxon>Atherinomorphae</taxon>
        <taxon>Cyprinodontiformes</taxon>
        <taxon>Poeciliidae</taxon>
        <taxon>Poeciliinae</taxon>
        <taxon>Xiphophorus</taxon>
    </lineage>
</organism>
<evidence type="ECO:0008006" key="6">
    <source>
        <dbReference type="Google" id="ProtNLM"/>
    </source>
</evidence>
<sequence>ACQNHRDPVRFTATPRGRVFVLCHSLLQLAQLLVSGYMKSSISTIERRYGLSSQKSGILAAFNEVGNTVLIVFVSFFGSRVHRPRYIGGGALLACLASLLMAVPHFLSGEYTYTDKITSKNLLYILFLRLIAWL</sequence>
<dbReference type="AlphaFoldDB" id="A0A3B5MKE6"/>
<dbReference type="GO" id="GO:0016323">
    <property type="term" value="C:basolateral plasma membrane"/>
    <property type="evidence" value="ECO:0007669"/>
    <property type="project" value="TreeGrafter"/>
</dbReference>
<proteinExistence type="predicted"/>
<dbReference type="InterPro" id="IPR036259">
    <property type="entry name" value="MFS_trans_sf"/>
</dbReference>
<evidence type="ECO:0000256" key="1">
    <source>
        <dbReference type="ARBA" id="ARBA00004141"/>
    </source>
</evidence>
<dbReference type="Gene3D" id="1.20.1250.20">
    <property type="entry name" value="MFS general substrate transporter like domains"/>
    <property type="match status" value="1"/>
</dbReference>
<dbReference type="InterPro" id="IPR004156">
    <property type="entry name" value="OATP"/>
</dbReference>
<keyword evidence="3" id="KW-0472">Membrane</keyword>